<organism evidence="3 4">
    <name type="scientific">Bicyclus anynana</name>
    <name type="common">Squinting bush brown butterfly</name>
    <dbReference type="NCBI Taxonomy" id="110368"/>
    <lineage>
        <taxon>Eukaryota</taxon>
        <taxon>Metazoa</taxon>
        <taxon>Ecdysozoa</taxon>
        <taxon>Arthropoda</taxon>
        <taxon>Hexapoda</taxon>
        <taxon>Insecta</taxon>
        <taxon>Pterygota</taxon>
        <taxon>Neoptera</taxon>
        <taxon>Endopterygota</taxon>
        <taxon>Lepidoptera</taxon>
        <taxon>Glossata</taxon>
        <taxon>Ditrysia</taxon>
        <taxon>Papilionoidea</taxon>
        <taxon>Nymphalidae</taxon>
        <taxon>Satyrinae</taxon>
        <taxon>Satyrini</taxon>
        <taxon>Mycalesina</taxon>
        <taxon>Bicyclus</taxon>
    </lineage>
</organism>
<evidence type="ECO:0000256" key="1">
    <source>
        <dbReference type="SAM" id="Phobius"/>
    </source>
</evidence>
<evidence type="ECO:0000313" key="3">
    <source>
        <dbReference type="Proteomes" id="UP001652582"/>
    </source>
</evidence>
<reference evidence="4" key="1">
    <citation type="submission" date="2025-08" db="UniProtKB">
        <authorList>
            <consortium name="RefSeq"/>
        </authorList>
    </citation>
    <scope>IDENTIFICATION</scope>
</reference>
<protein>
    <submittedName>
        <fullName evidence="4">Lysophosphatidylserine lipase ABHD12-like</fullName>
    </submittedName>
</protein>
<dbReference type="PANTHER" id="PTHR12277:SF194">
    <property type="entry name" value="FI04476P"/>
    <property type="match status" value="1"/>
</dbReference>
<dbReference type="Pfam" id="PF00561">
    <property type="entry name" value="Abhydrolase_1"/>
    <property type="match status" value="1"/>
</dbReference>
<dbReference type="PANTHER" id="PTHR12277">
    <property type="entry name" value="ALPHA/BETA HYDROLASE DOMAIN-CONTAINING PROTEIN"/>
    <property type="match status" value="1"/>
</dbReference>
<keyword evidence="1" id="KW-0472">Membrane</keyword>
<dbReference type="Gene3D" id="3.40.50.1820">
    <property type="entry name" value="alpha/beta hydrolase"/>
    <property type="match status" value="1"/>
</dbReference>
<keyword evidence="3" id="KW-1185">Reference proteome</keyword>
<evidence type="ECO:0000259" key="2">
    <source>
        <dbReference type="Pfam" id="PF00561"/>
    </source>
</evidence>
<dbReference type="InterPro" id="IPR029058">
    <property type="entry name" value="AB_hydrolase_fold"/>
</dbReference>
<dbReference type="RefSeq" id="XP_052742934.1">
    <property type="nucleotide sequence ID" value="XM_052886974.1"/>
</dbReference>
<dbReference type="InterPro" id="IPR000073">
    <property type="entry name" value="AB_hydrolase_1"/>
</dbReference>
<dbReference type="GeneID" id="128198965"/>
<gene>
    <name evidence="4" type="primary">LOC128198965</name>
</gene>
<keyword evidence="1" id="KW-1133">Transmembrane helix</keyword>
<evidence type="ECO:0000313" key="4">
    <source>
        <dbReference type="RefSeq" id="XP_052742934.1"/>
    </source>
</evidence>
<dbReference type="Proteomes" id="UP001652582">
    <property type="component" value="Chromosome 18"/>
</dbReference>
<name>A0ABM3LV34_BICAN</name>
<feature type="transmembrane region" description="Helical" evidence="1">
    <location>
        <begin position="6"/>
        <end position="33"/>
    </location>
</feature>
<sequence>MTANLYFRVILMTGASLTAGALFLQAAVLPLLFKYSKGVQRKIVFSNCINYPKHLDFKHPLSCNVLGCRHFNIEFYSRVDHCDIKLGVWHIAPYSLIQDLVLECDELRVDERYMDGLKKRGSTVILYCHGNSNHRASPHRLQMYKVLQEQNYHVITFDYRGYGDSTDIRPTERGVVEDVLQVYSWLVGAFDHDQKPLVVLWGHSLGTAIAANLVSNMSDLCQQRRLPTLPPPDALVLEAFNNLADEIESHPLSKLVPWLPYYKSHFVKPFTVSSEYTFATDRYLSSVPRLPVLMMHSRRDRIVPFHLAIKLYNSIIASRASDGATLELHVFDRGHNDLCAAPAMPRVVA</sequence>
<proteinExistence type="predicted"/>
<feature type="domain" description="AB hydrolase-1" evidence="2">
    <location>
        <begin position="124"/>
        <end position="219"/>
    </location>
</feature>
<keyword evidence="1" id="KW-0812">Transmembrane</keyword>
<dbReference type="SUPFAM" id="SSF53474">
    <property type="entry name" value="alpha/beta-Hydrolases"/>
    <property type="match status" value="1"/>
</dbReference>
<accession>A0ABM3LV34</accession>